<dbReference type="GO" id="GO:0003939">
    <property type="term" value="F:L-iditol 2-dehydrogenase (NAD+) activity"/>
    <property type="evidence" value="ECO:0007669"/>
    <property type="project" value="TreeGrafter"/>
</dbReference>
<reference evidence="12 13" key="1">
    <citation type="journal article" date="2016" name="Sci. Rep.">
        <title>Peltaster fructicola genome reveals evolution from an invasive phytopathogen to an ectophytic parasite.</title>
        <authorList>
            <person name="Xu C."/>
            <person name="Chen H."/>
            <person name="Gleason M.L."/>
            <person name="Xu J.R."/>
            <person name="Liu H."/>
            <person name="Zhang R."/>
            <person name="Sun G."/>
        </authorList>
    </citation>
    <scope>NUCLEOTIDE SEQUENCE [LARGE SCALE GENOMIC DNA]</scope>
    <source>
        <strain evidence="12 13">LNHT1506</strain>
    </source>
</reference>
<evidence type="ECO:0000313" key="12">
    <source>
        <dbReference type="EMBL" id="QIW97319.1"/>
    </source>
</evidence>
<organism evidence="12 13">
    <name type="scientific">Peltaster fructicola</name>
    <dbReference type="NCBI Taxonomy" id="286661"/>
    <lineage>
        <taxon>Eukaryota</taxon>
        <taxon>Fungi</taxon>
        <taxon>Dikarya</taxon>
        <taxon>Ascomycota</taxon>
        <taxon>Pezizomycotina</taxon>
        <taxon>Dothideomycetes</taxon>
        <taxon>Dothideomycetes incertae sedis</taxon>
        <taxon>Peltaster</taxon>
    </lineage>
</organism>
<evidence type="ECO:0000256" key="1">
    <source>
        <dbReference type="ARBA" id="ARBA00001947"/>
    </source>
</evidence>
<comment type="cofactor">
    <cofactor evidence="1 8">
        <name>Zn(2+)</name>
        <dbReference type="ChEBI" id="CHEBI:29105"/>
    </cofactor>
</comment>
<dbReference type="InterPro" id="IPR013154">
    <property type="entry name" value="ADH-like_N"/>
</dbReference>
<dbReference type="Pfam" id="PF00107">
    <property type="entry name" value="ADH_zinc_N"/>
    <property type="match status" value="1"/>
</dbReference>
<feature type="domain" description="Alcohol dehydrogenase-like C-terminal" evidence="10">
    <location>
        <begin position="196"/>
        <end position="332"/>
    </location>
</feature>
<comment type="similarity">
    <text evidence="3 8">Belongs to the zinc-containing alcohol dehydrogenase family.</text>
</comment>
<keyword evidence="7" id="KW-0520">NAD</keyword>
<dbReference type="PANTHER" id="PTHR43161">
    <property type="entry name" value="SORBITOL DEHYDROGENASE"/>
    <property type="match status" value="1"/>
</dbReference>
<dbReference type="GO" id="GO:0006062">
    <property type="term" value="P:sorbitol catabolic process"/>
    <property type="evidence" value="ECO:0007669"/>
    <property type="project" value="TreeGrafter"/>
</dbReference>
<gene>
    <name evidence="12" type="ORF">AMS68_002837</name>
</gene>
<evidence type="ECO:0000256" key="3">
    <source>
        <dbReference type="ARBA" id="ARBA00008072"/>
    </source>
</evidence>
<dbReference type="AlphaFoldDB" id="A0A6H0XS75"/>
<protein>
    <recommendedName>
        <fullName evidence="14">Enoyl reductase (ER) domain-containing protein</fullName>
    </recommendedName>
</protein>
<dbReference type="OrthoDB" id="2148442at2759"/>
<dbReference type="EMBL" id="CP051140">
    <property type="protein sequence ID" value="QIW97319.1"/>
    <property type="molecule type" value="Genomic_DNA"/>
</dbReference>
<keyword evidence="13" id="KW-1185">Reference proteome</keyword>
<dbReference type="CDD" id="cd05285">
    <property type="entry name" value="sorbitol_DH"/>
    <property type="match status" value="1"/>
</dbReference>
<evidence type="ECO:0000256" key="9">
    <source>
        <dbReference type="SAM" id="MobiDB-lite"/>
    </source>
</evidence>
<keyword evidence="4 8" id="KW-0479">Metal-binding</keyword>
<evidence type="ECO:0000256" key="8">
    <source>
        <dbReference type="RuleBase" id="RU361277"/>
    </source>
</evidence>
<dbReference type="Gene3D" id="3.40.50.720">
    <property type="entry name" value="NAD(P)-binding Rossmann-like Domain"/>
    <property type="match status" value="1"/>
</dbReference>
<dbReference type="Gene3D" id="3.90.180.10">
    <property type="entry name" value="Medium-chain alcohol dehydrogenases, catalytic domain"/>
    <property type="match status" value="1"/>
</dbReference>
<feature type="region of interest" description="Disordered" evidence="9">
    <location>
        <begin position="367"/>
        <end position="390"/>
    </location>
</feature>
<dbReference type="InterPro" id="IPR013149">
    <property type="entry name" value="ADH-like_C"/>
</dbReference>
<dbReference type="Pfam" id="PF08240">
    <property type="entry name" value="ADH_N"/>
    <property type="match status" value="1"/>
</dbReference>
<dbReference type="PANTHER" id="PTHR43161:SF4">
    <property type="entry name" value="D-XYLULOSE REDUCTASE"/>
    <property type="match status" value="1"/>
</dbReference>
<keyword evidence="6" id="KW-0560">Oxidoreductase</keyword>
<evidence type="ECO:0000259" key="11">
    <source>
        <dbReference type="Pfam" id="PF08240"/>
    </source>
</evidence>
<dbReference type="PROSITE" id="PS00059">
    <property type="entry name" value="ADH_ZINC"/>
    <property type="match status" value="1"/>
</dbReference>
<evidence type="ECO:0000313" key="13">
    <source>
        <dbReference type="Proteomes" id="UP000503462"/>
    </source>
</evidence>
<dbReference type="GO" id="GO:0008270">
    <property type="term" value="F:zinc ion binding"/>
    <property type="evidence" value="ECO:0007669"/>
    <property type="project" value="InterPro"/>
</dbReference>
<dbReference type="SUPFAM" id="SSF51735">
    <property type="entry name" value="NAD(P)-binding Rossmann-fold domains"/>
    <property type="match status" value="1"/>
</dbReference>
<dbReference type="SUPFAM" id="SSF50129">
    <property type="entry name" value="GroES-like"/>
    <property type="match status" value="1"/>
</dbReference>
<name>A0A6H0XS75_9PEZI</name>
<dbReference type="InterPro" id="IPR036291">
    <property type="entry name" value="NAD(P)-bd_dom_sf"/>
</dbReference>
<evidence type="ECO:0008006" key="14">
    <source>
        <dbReference type="Google" id="ProtNLM"/>
    </source>
</evidence>
<dbReference type="InterPro" id="IPR045306">
    <property type="entry name" value="SDH-like"/>
</dbReference>
<evidence type="ECO:0000256" key="7">
    <source>
        <dbReference type="ARBA" id="ARBA00023027"/>
    </source>
</evidence>
<keyword evidence="5 8" id="KW-0862">Zinc</keyword>
<accession>A0A6H0XS75</accession>
<dbReference type="FunFam" id="3.40.50.720:FF:000068">
    <property type="entry name" value="Sorbitol dehydrogenase"/>
    <property type="match status" value="1"/>
</dbReference>
<evidence type="ECO:0000256" key="4">
    <source>
        <dbReference type="ARBA" id="ARBA00022723"/>
    </source>
</evidence>
<dbReference type="InterPro" id="IPR011032">
    <property type="entry name" value="GroES-like_sf"/>
</dbReference>
<evidence type="ECO:0000256" key="2">
    <source>
        <dbReference type="ARBA" id="ARBA00004921"/>
    </source>
</evidence>
<evidence type="ECO:0000256" key="6">
    <source>
        <dbReference type="ARBA" id="ARBA00023002"/>
    </source>
</evidence>
<sequence>MPALYEHSDAQYSKVFVPPRRNPALFTNQHHEIHMGDSPALEPKAYECVVHMRANGICGSDVHFWKTGRIGPLEVTGDHVLGHEGAGDIVWVGSEVKHLKVGDRVAIEPGVPCELCYECSTGTYNLCDDVKFSGVPPYPGSIRRYHAHSARYLHKIPDTLSYADGALLEPLSVVLHGFERSPVRLGESTVVCGAGPIGLAALACAKASGAAPIVVTDLDQGRLDLAAKFVPGVLTVRIDLAKSAEEMAGDIKQTIKDAGAARPRVVYECTGVQSSVVTSAYLPRPTGEVMVIGVGKPIMNELPFMHMSLAEVDLKYINRYHHSWPTAINILANKVIDLKPLITHTFKLEQAVEALRASADRSSGSVKIHIVDDEEDRPAINGSNGVNGTH</sequence>
<dbReference type="Proteomes" id="UP000503462">
    <property type="component" value="Chromosome 2"/>
</dbReference>
<evidence type="ECO:0000259" key="10">
    <source>
        <dbReference type="Pfam" id="PF00107"/>
    </source>
</evidence>
<dbReference type="InterPro" id="IPR002328">
    <property type="entry name" value="ADH_Zn_CS"/>
</dbReference>
<proteinExistence type="inferred from homology"/>
<feature type="domain" description="Alcohol dehydrogenase-like N-terminal" evidence="11">
    <location>
        <begin position="46"/>
        <end position="158"/>
    </location>
</feature>
<evidence type="ECO:0000256" key="5">
    <source>
        <dbReference type="ARBA" id="ARBA00022833"/>
    </source>
</evidence>
<comment type="pathway">
    <text evidence="2">Carbohydrate degradation.</text>
</comment>
<feature type="compositionally biased region" description="Polar residues" evidence="9">
    <location>
        <begin position="381"/>
        <end position="390"/>
    </location>
</feature>